<evidence type="ECO:0000256" key="1">
    <source>
        <dbReference type="SAM" id="MobiDB-lite"/>
    </source>
</evidence>
<reference evidence="2" key="1">
    <citation type="submission" date="2020-03" db="EMBL/GenBank/DDBJ databases">
        <title>The deep terrestrial virosphere.</title>
        <authorList>
            <person name="Holmfeldt K."/>
            <person name="Nilsson E."/>
            <person name="Simone D."/>
            <person name="Lopez-Fernandez M."/>
            <person name="Wu X."/>
            <person name="de Brujin I."/>
            <person name="Lundin D."/>
            <person name="Andersson A."/>
            <person name="Bertilsson S."/>
            <person name="Dopson M."/>
        </authorList>
    </citation>
    <scope>NUCLEOTIDE SEQUENCE</scope>
    <source>
        <strain evidence="2">MM415B03316</strain>
    </source>
</reference>
<name>A0A6M3LDC1_9ZZZZ</name>
<dbReference type="EMBL" id="MT142999">
    <property type="protein sequence ID" value="QJA91602.1"/>
    <property type="molecule type" value="Genomic_DNA"/>
</dbReference>
<dbReference type="AlphaFoldDB" id="A0A6M3LDC1"/>
<sequence length="786" mass="88566">MSILDKLIKKKDPDLGYFDKEPGEVPVEMNQKLRSDFYNGDEEPDDQEKDREHTKLLDAIETLSANLIKKRDIAVSARASCGIEQIWREDELAFEGLDEASLKTRMIDFATQTTPTRGSRKEPRRSRAVVNIVRPKCETAEGRFSEILLPTDGKNWGLKATPVPELVKGLKDERPVKLKTSGEPLKKQDGSPTAMSDIAQSDIEIAKEKMTGMETEIDDLLTECNFNAECRKVIRSAARLGTGILKGPVASKDLKKVWEKVQDADGTSARVLKMSEGTKPTSRAMDIWDVFPDPECRENVRKAAFIWDREAILPRELRSFIGVPGYMEDQIQAILLEEPTRVIVAQEKDNQYLIRYNRPGIGNSYEKWEYNGELNRDDLEALGCGCPSDAGSFSACVVMVNDRPIKAVLNPLDTGELPYDFFVWTSRAGVPWGIGVAREMMWQQRIIIAAWRAMMDNSGDSSGAMIAIANGVVPADGVWEVTGKKIWLGDDSQADMRKAFQTFQIENNQKDLQAIVELSLRFIDMETNMPMIFTGEKGELPDTYGATKILVDSNNVAFRSRVKLWDDSITSPHLTRWYDWLMQYGQKEENKGDYNVDARGISMLREKDQQTQDIKELLAIRADPELSDLIDWEKNLKKILGARNLEMNSEEKIAENRKKRSQQPPPADPSLEVAKVRTEGEMTKAQMVQDSDREELQFKAELAKIEHEQKMQLAAIEQNIKMIELSATQNISLDKIKAQLTETAAKLNLQKELAYAAEKDIKPAEQIATPVAEPGPKAAPGRSFQD</sequence>
<organism evidence="2">
    <name type="scientific">viral metagenome</name>
    <dbReference type="NCBI Taxonomy" id="1070528"/>
    <lineage>
        <taxon>unclassified sequences</taxon>
        <taxon>metagenomes</taxon>
        <taxon>organismal metagenomes</taxon>
    </lineage>
</organism>
<accession>A0A6M3LDC1</accession>
<feature type="region of interest" description="Disordered" evidence="1">
    <location>
        <begin position="767"/>
        <end position="786"/>
    </location>
</feature>
<evidence type="ECO:0000313" key="2">
    <source>
        <dbReference type="EMBL" id="QJA91602.1"/>
    </source>
</evidence>
<feature type="region of interest" description="Disordered" evidence="1">
    <location>
        <begin position="19"/>
        <end position="52"/>
    </location>
</feature>
<gene>
    <name evidence="2" type="ORF">MM415B03316_0007</name>
</gene>
<proteinExistence type="predicted"/>
<protein>
    <submittedName>
        <fullName evidence="2">Putative portal protein</fullName>
    </submittedName>
</protein>